<organism evidence="2 3">
    <name type="scientific">Cardiocondyla obscurior</name>
    <dbReference type="NCBI Taxonomy" id="286306"/>
    <lineage>
        <taxon>Eukaryota</taxon>
        <taxon>Metazoa</taxon>
        <taxon>Ecdysozoa</taxon>
        <taxon>Arthropoda</taxon>
        <taxon>Hexapoda</taxon>
        <taxon>Insecta</taxon>
        <taxon>Pterygota</taxon>
        <taxon>Neoptera</taxon>
        <taxon>Endopterygota</taxon>
        <taxon>Hymenoptera</taxon>
        <taxon>Apocrita</taxon>
        <taxon>Aculeata</taxon>
        <taxon>Formicoidea</taxon>
        <taxon>Formicidae</taxon>
        <taxon>Myrmicinae</taxon>
        <taxon>Cardiocondyla</taxon>
    </lineage>
</organism>
<dbReference type="AlphaFoldDB" id="A0AAW2FMY9"/>
<name>A0AAW2FMY9_9HYME</name>
<evidence type="ECO:0000256" key="1">
    <source>
        <dbReference type="SAM" id="MobiDB-lite"/>
    </source>
</evidence>
<dbReference type="Proteomes" id="UP001430953">
    <property type="component" value="Unassembled WGS sequence"/>
</dbReference>
<sequence length="141" mass="16464">MHPRAGRRFLPATSRSNKSARRGRSVVIDRENGDRKTRRICKLLCRIPTVLAGTRCRLWEDSLLFLAARNVSGELRFFNAFPSQETRLSLPPVQKYVTDSYGGRIIIHARPREYYGRNYAKLPRYRIRLPLSFVRAKYRPA</sequence>
<feature type="region of interest" description="Disordered" evidence="1">
    <location>
        <begin position="1"/>
        <end position="25"/>
    </location>
</feature>
<protein>
    <submittedName>
        <fullName evidence="2">Uncharacterized protein</fullName>
    </submittedName>
</protein>
<reference evidence="2 3" key="1">
    <citation type="submission" date="2023-03" db="EMBL/GenBank/DDBJ databases">
        <title>High recombination rates correlate with genetic variation in Cardiocondyla obscurior ants.</title>
        <authorList>
            <person name="Errbii M."/>
        </authorList>
    </citation>
    <scope>NUCLEOTIDE SEQUENCE [LARGE SCALE GENOMIC DNA]</scope>
    <source>
        <strain evidence="2">Alpha-2009</strain>
        <tissue evidence="2">Whole body</tissue>
    </source>
</reference>
<evidence type="ECO:0000313" key="2">
    <source>
        <dbReference type="EMBL" id="KAL0115335.1"/>
    </source>
</evidence>
<keyword evidence="3" id="KW-1185">Reference proteome</keyword>
<evidence type="ECO:0000313" key="3">
    <source>
        <dbReference type="Proteomes" id="UP001430953"/>
    </source>
</evidence>
<gene>
    <name evidence="2" type="ORF">PUN28_010695</name>
</gene>
<accession>A0AAW2FMY9</accession>
<dbReference type="EMBL" id="JADYXP020000010">
    <property type="protein sequence ID" value="KAL0115335.1"/>
    <property type="molecule type" value="Genomic_DNA"/>
</dbReference>
<comment type="caution">
    <text evidence="2">The sequence shown here is derived from an EMBL/GenBank/DDBJ whole genome shotgun (WGS) entry which is preliminary data.</text>
</comment>
<proteinExistence type="predicted"/>